<protein>
    <submittedName>
        <fullName evidence="1">Uncharacterized protein</fullName>
    </submittedName>
</protein>
<name>Q10N51_ORYSJ</name>
<evidence type="ECO:0000313" key="1">
    <source>
        <dbReference type="EMBL" id="AAN64491.1"/>
    </source>
</evidence>
<dbReference type="EMBL" id="AC084405">
    <property type="protein sequence ID" value="AAN64491.1"/>
    <property type="molecule type" value="Genomic_DNA"/>
</dbReference>
<sequence>MEVTRIFLSSLPGEQLAAVQGFPNRRGRGYRVPTKVTVVFILPYPGGKPDNRGNRTVTGGYLYVFLLAPLLVYDATTGGARYYVQWCYTLGIGSQGSLISLWVA</sequence>
<evidence type="ECO:0000313" key="2">
    <source>
        <dbReference type="Proteomes" id="UP000000763"/>
    </source>
</evidence>
<accession>Q10N51</accession>
<reference evidence="2" key="1">
    <citation type="journal article" date="2005" name="Nature">
        <title>The map-based sequence of the rice genome.</title>
        <authorList>
            <consortium name="International rice genome sequencing project (IRGSP)"/>
            <person name="Matsumoto T."/>
            <person name="Wu J."/>
            <person name="Kanamori H."/>
            <person name="Katayose Y."/>
            <person name="Fujisawa M."/>
            <person name="Namiki N."/>
            <person name="Mizuno H."/>
            <person name="Yamamoto K."/>
            <person name="Antonio B.A."/>
            <person name="Baba T."/>
            <person name="Sakata K."/>
            <person name="Nagamura Y."/>
            <person name="Aoki H."/>
            <person name="Arikawa K."/>
            <person name="Arita K."/>
            <person name="Bito T."/>
            <person name="Chiden Y."/>
            <person name="Fujitsuka N."/>
            <person name="Fukunaka R."/>
            <person name="Hamada M."/>
            <person name="Harada C."/>
            <person name="Hayashi A."/>
            <person name="Hijishita S."/>
            <person name="Honda M."/>
            <person name="Hosokawa S."/>
            <person name="Ichikawa Y."/>
            <person name="Idonuma A."/>
            <person name="Iijima M."/>
            <person name="Ikeda M."/>
            <person name="Ikeno M."/>
            <person name="Ito K."/>
            <person name="Ito S."/>
            <person name="Ito T."/>
            <person name="Ito Y."/>
            <person name="Ito Y."/>
            <person name="Iwabuchi A."/>
            <person name="Kamiya K."/>
            <person name="Karasawa W."/>
            <person name="Kurita K."/>
            <person name="Katagiri S."/>
            <person name="Kikuta A."/>
            <person name="Kobayashi H."/>
            <person name="Kobayashi N."/>
            <person name="Machita K."/>
            <person name="Maehara T."/>
            <person name="Masukawa M."/>
            <person name="Mizubayashi T."/>
            <person name="Mukai Y."/>
            <person name="Nagasaki H."/>
            <person name="Nagata Y."/>
            <person name="Naito S."/>
            <person name="Nakashima M."/>
            <person name="Nakama Y."/>
            <person name="Nakamichi Y."/>
            <person name="Nakamura M."/>
            <person name="Meguro A."/>
            <person name="Negishi M."/>
            <person name="Ohta I."/>
            <person name="Ohta T."/>
            <person name="Okamoto M."/>
            <person name="Ono N."/>
            <person name="Saji S."/>
            <person name="Sakaguchi M."/>
            <person name="Sakai K."/>
            <person name="Shibata M."/>
            <person name="Shimokawa T."/>
            <person name="Song J."/>
            <person name="Takazaki Y."/>
            <person name="Terasawa K."/>
            <person name="Tsugane M."/>
            <person name="Tsuji K."/>
            <person name="Ueda S."/>
            <person name="Waki K."/>
            <person name="Yamagata H."/>
            <person name="Yamamoto M."/>
            <person name="Yamamoto S."/>
            <person name="Yamane H."/>
            <person name="Yoshiki S."/>
            <person name="Yoshihara R."/>
            <person name="Yukawa K."/>
            <person name="Zhong H."/>
            <person name="Yano M."/>
            <person name="Yuan Q."/>
            <person name="Ouyang S."/>
            <person name="Liu J."/>
            <person name="Jones K.M."/>
            <person name="Gansberger K."/>
            <person name="Moffat K."/>
            <person name="Hill J."/>
            <person name="Bera J."/>
            <person name="Fadrosh D."/>
            <person name="Jin S."/>
            <person name="Johri S."/>
            <person name="Kim M."/>
            <person name="Overton L."/>
            <person name="Reardon M."/>
            <person name="Tsitrin T."/>
            <person name="Vuong H."/>
            <person name="Weaver B."/>
            <person name="Ciecko A."/>
            <person name="Tallon L."/>
            <person name="Jackson J."/>
            <person name="Pai G."/>
            <person name="Aken S.V."/>
            <person name="Utterback T."/>
            <person name="Reidmuller S."/>
            <person name="Feldblyum T."/>
            <person name="Hsiao J."/>
            <person name="Zismann V."/>
            <person name="Iobst S."/>
            <person name="de Vazeille A.R."/>
            <person name="Buell C.R."/>
            <person name="Ying K."/>
            <person name="Li Y."/>
            <person name="Lu T."/>
            <person name="Huang Y."/>
            <person name="Zhao Q."/>
            <person name="Feng Q."/>
            <person name="Zhang L."/>
            <person name="Zhu J."/>
            <person name="Weng Q."/>
            <person name="Mu J."/>
            <person name="Lu Y."/>
            <person name="Fan D."/>
            <person name="Liu Y."/>
            <person name="Guan J."/>
            <person name="Zhang Y."/>
            <person name="Yu S."/>
            <person name="Liu X."/>
            <person name="Zhang Y."/>
            <person name="Hong G."/>
            <person name="Han B."/>
            <person name="Choisne N."/>
            <person name="Demange N."/>
            <person name="Orjeda G."/>
            <person name="Samain S."/>
            <person name="Cattolico L."/>
            <person name="Pelletier E."/>
            <person name="Couloux A."/>
            <person name="Segurens B."/>
            <person name="Wincker P."/>
            <person name="D'Hont A."/>
            <person name="Scarpelli C."/>
            <person name="Weissenbach J."/>
            <person name="Salanoubat M."/>
            <person name="Quetier F."/>
            <person name="Yu Y."/>
            <person name="Kim H.R."/>
            <person name="Rambo T."/>
            <person name="Currie J."/>
            <person name="Collura K."/>
            <person name="Luo M."/>
            <person name="Yang T."/>
            <person name="Ammiraju J.S.S."/>
            <person name="Engler F."/>
            <person name="Soderlund C."/>
            <person name="Wing R.A."/>
            <person name="Palmer L.E."/>
            <person name="de la Bastide M."/>
            <person name="Spiegel L."/>
            <person name="Nascimento L."/>
            <person name="Zutavern T."/>
            <person name="O'Shaughnessy A."/>
            <person name="Dike S."/>
            <person name="Dedhia N."/>
            <person name="Preston R."/>
            <person name="Balija V."/>
            <person name="McCombie W.R."/>
            <person name="Chow T."/>
            <person name="Chen H."/>
            <person name="Chung M."/>
            <person name="Chen C."/>
            <person name="Shaw J."/>
            <person name="Wu H."/>
            <person name="Hsiao K."/>
            <person name="Chao Y."/>
            <person name="Chu M."/>
            <person name="Cheng C."/>
            <person name="Hour A."/>
            <person name="Lee P."/>
            <person name="Lin S."/>
            <person name="Lin Y."/>
            <person name="Liou J."/>
            <person name="Liu S."/>
            <person name="Hsing Y."/>
            <person name="Raghuvanshi S."/>
            <person name="Mohanty A."/>
            <person name="Bharti A.K."/>
            <person name="Gaur A."/>
            <person name="Gupta V."/>
            <person name="Kumar D."/>
            <person name="Ravi V."/>
            <person name="Vij S."/>
            <person name="Kapur A."/>
            <person name="Khurana P."/>
            <person name="Khurana P."/>
            <person name="Khurana J.P."/>
            <person name="Tyagi A.K."/>
            <person name="Gaikwad K."/>
            <person name="Singh A."/>
            <person name="Dalal V."/>
            <person name="Srivastava S."/>
            <person name="Dixit A."/>
            <person name="Pal A.K."/>
            <person name="Ghazi I.A."/>
            <person name="Yadav M."/>
            <person name="Pandit A."/>
            <person name="Bhargava A."/>
            <person name="Sureshbabu K."/>
            <person name="Batra K."/>
            <person name="Sharma T.R."/>
            <person name="Mohapatra T."/>
            <person name="Singh N.K."/>
            <person name="Messing J."/>
            <person name="Nelson A.B."/>
            <person name="Fuks G."/>
            <person name="Kavchok S."/>
            <person name="Keizer G."/>
            <person name="Linton E."/>
            <person name="Llaca V."/>
            <person name="Song R."/>
            <person name="Tanyolac B."/>
            <person name="Young S."/>
            <person name="Ho-Il K."/>
            <person name="Hahn J.H."/>
            <person name="Sangsakoo G."/>
            <person name="Vanavichit A."/>
            <person name="de Mattos Luiz.A.T."/>
            <person name="Zimmer P.D."/>
            <person name="Malone G."/>
            <person name="Dellagostin O."/>
            <person name="de Oliveira A.C."/>
            <person name="Bevan M."/>
            <person name="Bancroft I."/>
            <person name="Minx P."/>
            <person name="Cordum H."/>
            <person name="Wilson R."/>
            <person name="Cheng Z."/>
            <person name="Jin W."/>
            <person name="Jiang J."/>
            <person name="Leong S.A."/>
            <person name="Iwama H."/>
            <person name="Gojobori T."/>
            <person name="Itoh T."/>
            <person name="Niimura Y."/>
            <person name="Fujii Y."/>
            <person name="Habara T."/>
            <person name="Sakai H."/>
            <person name="Sato Y."/>
            <person name="Wilson G."/>
            <person name="Kumar K."/>
            <person name="McCouch S."/>
            <person name="Juretic N."/>
            <person name="Hoen D."/>
            <person name="Wright S."/>
            <person name="Bruskiewich R."/>
            <person name="Bureau T."/>
            <person name="Miyao A."/>
            <person name="Hirochika H."/>
            <person name="Nishikawa T."/>
            <person name="Kadowaki K."/>
            <person name="Sugiura M."/>
            <person name="Burr B."/>
            <person name="Sasaki T."/>
        </authorList>
    </citation>
    <scope>NUCLEOTIDE SEQUENCE [LARGE SCALE GENOMIC DNA]</scope>
    <source>
        <strain evidence="2">cv. Nipponbare</strain>
    </source>
</reference>
<organism evidence="1 2">
    <name type="scientific">Oryza sativa subsp. japonica</name>
    <name type="common">Rice</name>
    <dbReference type="NCBI Taxonomy" id="39947"/>
    <lineage>
        <taxon>Eukaryota</taxon>
        <taxon>Viridiplantae</taxon>
        <taxon>Streptophyta</taxon>
        <taxon>Embryophyta</taxon>
        <taxon>Tracheophyta</taxon>
        <taxon>Spermatophyta</taxon>
        <taxon>Magnoliopsida</taxon>
        <taxon>Liliopsida</taxon>
        <taxon>Poales</taxon>
        <taxon>Poaceae</taxon>
        <taxon>BOP clade</taxon>
        <taxon>Oryzoideae</taxon>
        <taxon>Oryzeae</taxon>
        <taxon>Oryzinae</taxon>
        <taxon>Oryza</taxon>
        <taxon>Oryza sativa</taxon>
    </lineage>
</organism>
<reference evidence="2" key="2">
    <citation type="journal article" date="2008" name="Nucleic Acids Res.">
        <title>The rice annotation project database (RAP-DB): 2008 update.</title>
        <authorList>
            <consortium name="The rice annotation project (RAP)"/>
        </authorList>
    </citation>
    <scope>GENOME REANNOTATION</scope>
    <source>
        <strain evidence="2">cv. Nipponbare</strain>
    </source>
</reference>
<proteinExistence type="predicted"/>
<dbReference type="Proteomes" id="UP000000763">
    <property type="component" value="Chromosome 3"/>
</dbReference>
<dbReference type="AlphaFoldDB" id="Q10N51"/>